<feature type="compositionally biased region" description="Basic and acidic residues" evidence="1">
    <location>
        <begin position="261"/>
        <end position="272"/>
    </location>
</feature>
<name>A0A8J5X7Q5_DIALT</name>
<evidence type="ECO:0000256" key="2">
    <source>
        <dbReference type="SAM" id="SignalP"/>
    </source>
</evidence>
<feature type="compositionally biased region" description="Low complexity" evidence="1">
    <location>
        <begin position="238"/>
        <end position="253"/>
    </location>
</feature>
<feature type="compositionally biased region" description="Pro residues" evidence="1">
    <location>
        <begin position="80"/>
        <end position="111"/>
    </location>
</feature>
<feature type="compositionally biased region" description="Basic and acidic residues" evidence="1">
    <location>
        <begin position="175"/>
        <end position="191"/>
    </location>
</feature>
<feature type="region of interest" description="Disordered" evidence="1">
    <location>
        <begin position="175"/>
        <end position="195"/>
    </location>
</feature>
<protein>
    <submittedName>
        <fullName evidence="3">Uncharacterized protein</fullName>
    </submittedName>
</protein>
<feature type="region of interest" description="Disordered" evidence="1">
    <location>
        <begin position="75"/>
        <end position="122"/>
    </location>
</feature>
<evidence type="ECO:0000256" key="1">
    <source>
        <dbReference type="SAM" id="MobiDB-lite"/>
    </source>
</evidence>
<feature type="compositionally biased region" description="Low complexity" evidence="1">
    <location>
        <begin position="112"/>
        <end position="122"/>
    </location>
</feature>
<organism evidence="3 4">
    <name type="scientific">Diacronema lutheri</name>
    <name type="common">Unicellular marine alga</name>
    <name type="synonym">Monochrysis lutheri</name>
    <dbReference type="NCBI Taxonomy" id="2081491"/>
    <lineage>
        <taxon>Eukaryota</taxon>
        <taxon>Haptista</taxon>
        <taxon>Haptophyta</taxon>
        <taxon>Pavlovophyceae</taxon>
        <taxon>Pavlovales</taxon>
        <taxon>Pavlovaceae</taxon>
        <taxon>Diacronema</taxon>
    </lineage>
</organism>
<sequence length="309" mass="31052">MTLLLALLVQGSCGVAVPRARAPARARVSALLTAAPLVAPIADARVAPPISPLFPSSDVLAYDYRSGEKVVFKKRNAGTPAPPLNADPTGAPPSPPAFIAPAPPPPPPPMPTASAGDSAADLRAKAQAARTDGAAQASALTRAADDQAAALTRSEGAKADALELAAQRAYDAAAARERTARSELKSAEGKADSLAAELAATEKERDATPFYRLGKKAELKDRAAALSEQTRAANGAVKAAAKASTDASSAVSKETGSLAKARSEAAKVRDNASAKAAAIRAEAAKRAAKATASAEGAAAKLDRAAAALE</sequence>
<proteinExistence type="predicted"/>
<feature type="signal peptide" evidence="2">
    <location>
        <begin position="1"/>
        <end position="16"/>
    </location>
</feature>
<gene>
    <name evidence="3" type="ORF">KFE25_012016</name>
</gene>
<dbReference type="AlphaFoldDB" id="A0A8J5X7Q5"/>
<accession>A0A8J5X7Q5</accession>
<dbReference type="EMBL" id="JAGTXO010000060">
    <property type="protein sequence ID" value="KAG8457950.1"/>
    <property type="molecule type" value="Genomic_DNA"/>
</dbReference>
<evidence type="ECO:0000313" key="3">
    <source>
        <dbReference type="EMBL" id="KAG8457950.1"/>
    </source>
</evidence>
<dbReference type="Proteomes" id="UP000751190">
    <property type="component" value="Unassembled WGS sequence"/>
</dbReference>
<dbReference type="OMA" id="KRVESKW"/>
<keyword evidence="4" id="KW-1185">Reference proteome</keyword>
<feature type="chain" id="PRO_5035148104" evidence="2">
    <location>
        <begin position="17"/>
        <end position="309"/>
    </location>
</feature>
<evidence type="ECO:0000313" key="4">
    <source>
        <dbReference type="Proteomes" id="UP000751190"/>
    </source>
</evidence>
<keyword evidence="2" id="KW-0732">Signal</keyword>
<feature type="region of interest" description="Disordered" evidence="1">
    <location>
        <begin position="238"/>
        <end position="272"/>
    </location>
</feature>
<comment type="caution">
    <text evidence="3">The sequence shown here is derived from an EMBL/GenBank/DDBJ whole genome shotgun (WGS) entry which is preliminary data.</text>
</comment>
<reference evidence="3" key="1">
    <citation type="submission" date="2021-05" db="EMBL/GenBank/DDBJ databases">
        <title>The genome of the haptophyte Pavlova lutheri (Diacronema luteri, Pavlovales) - a model for lipid biosynthesis in eukaryotic algae.</title>
        <authorList>
            <person name="Hulatt C.J."/>
            <person name="Posewitz M.C."/>
        </authorList>
    </citation>
    <scope>NUCLEOTIDE SEQUENCE</scope>
    <source>
        <strain evidence="3">NIVA-4/92</strain>
    </source>
</reference>